<dbReference type="InterPro" id="IPR017853">
    <property type="entry name" value="GH"/>
</dbReference>
<evidence type="ECO:0000256" key="5">
    <source>
        <dbReference type="SAM" id="SignalP"/>
    </source>
</evidence>
<dbReference type="SUPFAM" id="SSF51445">
    <property type="entry name" value="(Trans)glycosidases"/>
    <property type="match status" value="1"/>
</dbReference>
<protein>
    <submittedName>
        <fullName evidence="7">Glycosyl hydrolase</fullName>
    </submittedName>
</protein>
<dbReference type="EMBL" id="JAVRHQ010000016">
    <property type="protein sequence ID" value="MDT0643757.1"/>
    <property type="molecule type" value="Genomic_DNA"/>
</dbReference>
<dbReference type="Pfam" id="PF02156">
    <property type="entry name" value="Glyco_hydro_26"/>
    <property type="match status" value="1"/>
</dbReference>
<evidence type="ECO:0000256" key="2">
    <source>
        <dbReference type="ARBA" id="ARBA00022801"/>
    </source>
</evidence>
<evidence type="ECO:0000313" key="7">
    <source>
        <dbReference type="EMBL" id="MDT0643757.1"/>
    </source>
</evidence>
<dbReference type="PRINTS" id="PR00739">
    <property type="entry name" value="GLHYDRLASE26"/>
</dbReference>
<dbReference type="RefSeq" id="WP_311535376.1">
    <property type="nucleotide sequence ID" value="NZ_JAVRHQ010000016.1"/>
</dbReference>
<sequence length="329" mass="38358">MKKILLIVCSLATTSGFSQSLVNKNATAEARELYMYIANIGDSILAGQHSYNEEPAKYYNKAEEIAGQYPAVWGTDFYWNRKENPGDRIVEAAKQKHKEGAIVTLMWHVGRPTDDAPYGWKESVQNTLSDTEWQELVTPGTALHKRWLEQVDVIAEPLKQLQQANIPVLWRPYHEMNGVWFWWGNKKGPDGYQKLWKQLYERLVNHHKLNNLIWVWNANGPRDIPQDEAYSYKDFYPGRDYVDILATDVYHSDYEQKDYEELLQLADGKPVALGEVGELPKPAILEAQPKWSWFMVWSNWLETANTPERVKEIYNYPKILTRNEIEIHE</sequence>
<organism evidence="7 8">
    <name type="scientific">Autumnicola tepida</name>
    <dbReference type="NCBI Taxonomy" id="3075595"/>
    <lineage>
        <taxon>Bacteria</taxon>
        <taxon>Pseudomonadati</taxon>
        <taxon>Bacteroidota</taxon>
        <taxon>Flavobacteriia</taxon>
        <taxon>Flavobacteriales</taxon>
        <taxon>Flavobacteriaceae</taxon>
        <taxon>Autumnicola</taxon>
    </lineage>
</organism>
<feature type="domain" description="GH26" evidence="6">
    <location>
        <begin position="28"/>
        <end position="323"/>
    </location>
</feature>
<keyword evidence="2 4" id="KW-0378">Hydrolase</keyword>
<dbReference type="InterPro" id="IPR022790">
    <property type="entry name" value="GH26_dom"/>
</dbReference>
<proteinExistence type="inferred from homology"/>
<comment type="caution">
    <text evidence="7">The sequence shown here is derived from an EMBL/GenBank/DDBJ whole genome shotgun (WGS) entry which is preliminary data.</text>
</comment>
<dbReference type="PANTHER" id="PTHR40079">
    <property type="entry name" value="MANNAN ENDO-1,4-BETA-MANNOSIDASE E-RELATED"/>
    <property type="match status" value="1"/>
</dbReference>
<feature type="active site" description="Nucleophile" evidence="4">
    <location>
        <position position="275"/>
    </location>
</feature>
<dbReference type="InterPro" id="IPR000805">
    <property type="entry name" value="Glyco_hydro_26"/>
</dbReference>
<dbReference type="Gene3D" id="3.20.20.80">
    <property type="entry name" value="Glycosidases"/>
    <property type="match status" value="1"/>
</dbReference>
<dbReference type="PROSITE" id="PS51764">
    <property type="entry name" value="GH26"/>
    <property type="match status" value="1"/>
</dbReference>
<evidence type="ECO:0000256" key="3">
    <source>
        <dbReference type="ARBA" id="ARBA00023295"/>
    </source>
</evidence>
<dbReference type="PANTHER" id="PTHR40079:SF4">
    <property type="entry name" value="GH26 DOMAIN-CONTAINING PROTEIN-RELATED"/>
    <property type="match status" value="1"/>
</dbReference>
<reference evidence="7 8" key="1">
    <citation type="submission" date="2023-09" db="EMBL/GenBank/DDBJ databases">
        <authorList>
            <person name="Rey-Velasco X."/>
        </authorList>
    </citation>
    <scope>NUCLEOTIDE SEQUENCE [LARGE SCALE GENOMIC DNA]</scope>
    <source>
        <strain evidence="7 8">F363</strain>
    </source>
</reference>
<evidence type="ECO:0000259" key="6">
    <source>
        <dbReference type="PROSITE" id="PS51764"/>
    </source>
</evidence>
<dbReference type="Proteomes" id="UP001262889">
    <property type="component" value="Unassembled WGS sequence"/>
</dbReference>
<gene>
    <name evidence="7" type="ORF">RM553_13020</name>
</gene>
<dbReference type="GO" id="GO:0016787">
    <property type="term" value="F:hydrolase activity"/>
    <property type="evidence" value="ECO:0007669"/>
    <property type="project" value="UniProtKB-KW"/>
</dbReference>
<feature type="signal peptide" evidence="5">
    <location>
        <begin position="1"/>
        <end position="20"/>
    </location>
</feature>
<accession>A0ABU3CBP2</accession>
<evidence type="ECO:0000256" key="4">
    <source>
        <dbReference type="PROSITE-ProRule" id="PRU01100"/>
    </source>
</evidence>
<evidence type="ECO:0000256" key="1">
    <source>
        <dbReference type="ARBA" id="ARBA00007754"/>
    </source>
</evidence>
<comment type="similarity">
    <text evidence="1 4">Belongs to the glycosyl hydrolase 26 family.</text>
</comment>
<feature type="active site" description="Proton donor" evidence="4">
    <location>
        <position position="175"/>
    </location>
</feature>
<evidence type="ECO:0000313" key="8">
    <source>
        <dbReference type="Proteomes" id="UP001262889"/>
    </source>
</evidence>
<name>A0ABU3CBP2_9FLAO</name>
<keyword evidence="8" id="KW-1185">Reference proteome</keyword>
<keyword evidence="3 4" id="KW-0326">Glycosidase</keyword>
<keyword evidence="5" id="KW-0732">Signal</keyword>
<feature type="chain" id="PRO_5046667801" evidence="5">
    <location>
        <begin position="21"/>
        <end position="329"/>
    </location>
</feature>